<organism evidence="2 3">
    <name type="scientific">Actinoplanes ianthinogenes</name>
    <dbReference type="NCBI Taxonomy" id="122358"/>
    <lineage>
        <taxon>Bacteria</taxon>
        <taxon>Bacillati</taxon>
        <taxon>Actinomycetota</taxon>
        <taxon>Actinomycetes</taxon>
        <taxon>Micromonosporales</taxon>
        <taxon>Micromonosporaceae</taxon>
        <taxon>Actinoplanes</taxon>
    </lineage>
</organism>
<gene>
    <name evidence="2" type="ORF">Aiant_29410</name>
</gene>
<evidence type="ECO:0000259" key="1">
    <source>
        <dbReference type="SMART" id="SM00065"/>
    </source>
</evidence>
<dbReference type="InterPro" id="IPR003018">
    <property type="entry name" value="GAF"/>
</dbReference>
<dbReference type="Gene3D" id="3.30.450.40">
    <property type="match status" value="1"/>
</dbReference>
<reference evidence="2 3" key="1">
    <citation type="submission" date="2020-08" db="EMBL/GenBank/DDBJ databases">
        <title>Whole genome shotgun sequence of Actinoplanes ianthinogenes NBRC 13996.</title>
        <authorList>
            <person name="Komaki H."/>
            <person name="Tamura T."/>
        </authorList>
    </citation>
    <scope>NUCLEOTIDE SEQUENCE [LARGE SCALE GENOMIC DNA]</scope>
    <source>
        <strain evidence="2 3">NBRC 13996</strain>
    </source>
</reference>
<sequence length="170" mass="18404">MPQYPQLHDTARLREVARLGLDREAPREYLAGMVEEVSGRIGTPFAVLDALLDDSQVFLAGCGPIPAWAGEVGGTPVEWAFCTRLLTGGKPLFIPDTAQDPEHRDNPLVRVEGVRSYIGAPLISTNGHVVGGLCALDVQPRQFAEADLAYLAGMADETVRRIEEHADRAS</sequence>
<protein>
    <recommendedName>
        <fullName evidence="1">GAF domain-containing protein</fullName>
    </recommendedName>
</protein>
<keyword evidence="3" id="KW-1185">Reference proteome</keyword>
<dbReference type="PANTHER" id="PTHR43102:SF2">
    <property type="entry name" value="GAF DOMAIN-CONTAINING PROTEIN"/>
    <property type="match status" value="1"/>
</dbReference>
<feature type="domain" description="GAF" evidence="1">
    <location>
        <begin position="25"/>
        <end position="166"/>
    </location>
</feature>
<evidence type="ECO:0000313" key="3">
    <source>
        <dbReference type="Proteomes" id="UP000676967"/>
    </source>
</evidence>
<dbReference type="SUPFAM" id="SSF55781">
    <property type="entry name" value="GAF domain-like"/>
    <property type="match status" value="1"/>
</dbReference>
<evidence type="ECO:0000313" key="2">
    <source>
        <dbReference type="EMBL" id="BCJ42284.1"/>
    </source>
</evidence>
<accession>A0ABN6CA29</accession>
<dbReference type="Pfam" id="PF01590">
    <property type="entry name" value="GAF"/>
    <property type="match status" value="1"/>
</dbReference>
<proteinExistence type="predicted"/>
<dbReference type="PANTHER" id="PTHR43102">
    <property type="entry name" value="SLR1143 PROTEIN"/>
    <property type="match status" value="1"/>
</dbReference>
<name>A0ABN6CA29_9ACTN</name>
<dbReference type="InterPro" id="IPR029016">
    <property type="entry name" value="GAF-like_dom_sf"/>
</dbReference>
<dbReference type="SMART" id="SM00065">
    <property type="entry name" value="GAF"/>
    <property type="match status" value="1"/>
</dbReference>
<dbReference type="EMBL" id="AP023356">
    <property type="protein sequence ID" value="BCJ42284.1"/>
    <property type="molecule type" value="Genomic_DNA"/>
</dbReference>
<dbReference type="Proteomes" id="UP000676967">
    <property type="component" value="Chromosome"/>
</dbReference>